<evidence type="ECO:0000256" key="7">
    <source>
        <dbReference type="ARBA" id="ARBA00023065"/>
    </source>
</evidence>
<dbReference type="GO" id="GO:0046930">
    <property type="term" value="C:pore complex"/>
    <property type="evidence" value="ECO:0007669"/>
    <property type="project" value="UniProtKB-KW"/>
</dbReference>
<evidence type="ECO:0000256" key="4">
    <source>
        <dbReference type="ARBA" id="ARBA00022452"/>
    </source>
</evidence>
<feature type="domain" description="Porin" evidence="11">
    <location>
        <begin position="29"/>
        <end position="314"/>
    </location>
</feature>
<name>A0A437LLT7_9BURK</name>
<evidence type="ECO:0000256" key="3">
    <source>
        <dbReference type="ARBA" id="ARBA00022448"/>
    </source>
</evidence>
<evidence type="ECO:0000256" key="2">
    <source>
        <dbReference type="ARBA" id="ARBA00011233"/>
    </source>
</evidence>
<proteinExistence type="predicted"/>
<dbReference type="Gene3D" id="2.40.160.10">
    <property type="entry name" value="Porin"/>
    <property type="match status" value="1"/>
</dbReference>
<sequence>MIQPNAMPSMVGGAAIFRSTPIMKKTVVALAALLGSVGAMAQSSVTVFGVIDVAARDLKGANSVKQLVNEGRAASRLGFRGVEDIGGGLKASFHIEAGLAPDTGSADAAFWQRRSTVSLSGDFGEVRLGRQKAATRTLIDEFDVFGGNAMSGINRIIFLDRNRMDNQVAYYLPKLGDFYGNVEVTAGEGNTTTSGKSTVGRAGYKTKQLHLSAAYGQFGALNKLKLSALGASYDFGDFQLLSSYSQYKQGTASLKVTNLGATVKVGSGKVLASYGRATGASNREANLLAVGYDYSLSKRTTLYTTFGSIDNKGTSTFALAGAAGASLPTAGGKSRGYEFGVRHNF</sequence>
<dbReference type="PANTHER" id="PTHR34501">
    <property type="entry name" value="PROTEIN YDDL-RELATED"/>
    <property type="match status" value="1"/>
</dbReference>
<dbReference type="Proteomes" id="UP000288587">
    <property type="component" value="Unassembled WGS sequence"/>
</dbReference>
<protein>
    <submittedName>
        <fullName evidence="12">Porin</fullName>
    </submittedName>
</protein>
<keyword evidence="9" id="KW-0472">Membrane</keyword>
<dbReference type="GO" id="GO:0015288">
    <property type="term" value="F:porin activity"/>
    <property type="evidence" value="ECO:0007669"/>
    <property type="project" value="UniProtKB-KW"/>
</dbReference>
<dbReference type="AlphaFoldDB" id="A0A437LLT7"/>
<dbReference type="InterPro" id="IPR050298">
    <property type="entry name" value="Gram-neg_bact_OMP"/>
</dbReference>
<gene>
    <name evidence="12" type="ORF">EOD73_09865</name>
</gene>
<keyword evidence="10" id="KW-0998">Cell outer membrane</keyword>
<comment type="subunit">
    <text evidence="2">Homotrimer.</text>
</comment>
<keyword evidence="8" id="KW-0626">Porin</keyword>
<keyword evidence="3" id="KW-0813">Transport</keyword>
<organism evidence="12 13">
    <name type="scientific">Inhella crocodyli</name>
    <dbReference type="NCBI Taxonomy" id="2499851"/>
    <lineage>
        <taxon>Bacteria</taxon>
        <taxon>Pseudomonadati</taxon>
        <taxon>Pseudomonadota</taxon>
        <taxon>Betaproteobacteria</taxon>
        <taxon>Burkholderiales</taxon>
        <taxon>Sphaerotilaceae</taxon>
        <taxon>Inhella</taxon>
    </lineage>
</organism>
<keyword evidence="13" id="KW-1185">Reference proteome</keyword>
<evidence type="ECO:0000256" key="5">
    <source>
        <dbReference type="ARBA" id="ARBA00022692"/>
    </source>
</evidence>
<keyword evidence="5" id="KW-0812">Transmembrane</keyword>
<evidence type="ECO:0000256" key="9">
    <source>
        <dbReference type="ARBA" id="ARBA00023136"/>
    </source>
</evidence>
<accession>A0A437LLT7</accession>
<dbReference type="EMBL" id="SACM01000002">
    <property type="protein sequence ID" value="RVT86324.1"/>
    <property type="molecule type" value="Genomic_DNA"/>
</dbReference>
<keyword evidence="6" id="KW-0732">Signal</keyword>
<evidence type="ECO:0000256" key="6">
    <source>
        <dbReference type="ARBA" id="ARBA00022729"/>
    </source>
</evidence>
<dbReference type="GO" id="GO:0006811">
    <property type="term" value="P:monoatomic ion transport"/>
    <property type="evidence" value="ECO:0007669"/>
    <property type="project" value="UniProtKB-KW"/>
</dbReference>
<comment type="caution">
    <text evidence="12">The sequence shown here is derived from an EMBL/GenBank/DDBJ whole genome shotgun (WGS) entry which is preliminary data.</text>
</comment>
<evidence type="ECO:0000256" key="1">
    <source>
        <dbReference type="ARBA" id="ARBA00004571"/>
    </source>
</evidence>
<keyword evidence="4" id="KW-1134">Transmembrane beta strand</keyword>
<reference evidence="12 13" key="1">
    <citation type="submission" date="2019-01" db="EMBL/GenBank/DDBJ databases">
        <authorList>
            <person name="Chen W.-M."/>
        </authorList>
    </citation>
    <scope>NUCLEOTIDE SEQUENCE [LARGE SCALE GENOMIC DNA]</scope>
    <source>
        <strain evidence="12 13">CCP-18</strain>
    </source>
</reference>
<dbReference type="OrthoDB" id="6975458at2"/>
<dbReference type="CDD" id="cd00342">
    <property type="entry name" value="gram_neg_porins"/>
    <property type="match status" value="1"/>
</dbReference>
<evidence type="ECO:0000313" key="12">
    <source>
        <dbReference type="EMBL" id="RVT86324.1"/>
    </source>
</evidence>
<dbReference type="InterPro" id="IPR023614">
    <property type="entry name" value="Porin_dom_sf"/>
</dbReference>
<dbReference type="InterPro" id="IPR033900">
    <property type="entry name" value="Gram_neg_porin_domain"/>
</dbReference>
<dbReference type="Pfam" id="PF13609">
    <property type="entry name" value="Porin_4"/>
    <property type="match status" value="1"/>
</dbReference>
<comment type="subcellular location">
    <subcellularLocation>
        <location evidence="1">Cell outer membrane</location>
        <topology evidence="1">Multi-pass membrane protein</topology>
    </subcellularLocation>
</comment>
<dbReference type="GO" id="GO:0009279">
    <property type="term" value="C:cell outer membrane"/>
    <property type="evidence" value="ECO:0007669"/>
    <property type="project" value="UniProtKB-SubCell"/>
</dbReference>
<evidence type="ECO:0000313" key="13">
    <source>
        <dbReference type="Proteomes" id="UP000288587"/>
    </source>
</evidence>
<dbReference type="PRINTS" id="PR00184">
    <property type="entry name" value="NEISSPPORIN"/>
</dbReference>
<dbReference type="PANTHER" id="PTHR34501:SF9">
    <property type="entry name" value="MAJOR OUTER MEMBRANE PROTEIN P.IA"/>
    <property type="match status" value="1"/>
</dbReference>
<dbReference type="InterPro" id="IPR002299">
    <property type="entry name" value="Porin_Neis"/>
</dbReference>
<evidence type="ECO:0000256" key="8">
    <source>
        <dbReference type="ARBA" id="ARBA00023114"/>
    </source>
</evidence>
<evidence type="ECO:0000259" key="11">
    <source>
        <dbReference type="Pfam" id="PF13609"/>
    </source>
</evidence>
<evidence type="ECO:0000256" key="10">
    <source>
        <dbReference type="ARBA" id="ARBA00023237"/>
    </source>
</evidence>
<dbReference type="SUPFAM" id="SSF56935">
    <property type="entry name" value="Porins"/>
    <property type="match status" value="1"/>
</dbReference>
<keyword evidence="7" id="KW-0406">Ion transport</keyword>